<gene>
    <name evidence="1" type="ORF">GCM10007108_13300</name>
</gene>
<evidence type="ECO:0000313" key="1">
    <source>
        <dbReference type="EMBL" id="GGM76575.1"/>
    </source>
</evidence>
<evidence type="ECO:0000313" key="2">
    <source>
        <dbReference type="Proteomes" id="UP000632195"/>
    </source>
</evidence>
<name>A0AA37BS63_9ARCH</name>
<dbReference type="EMBL" id="BMNY01000002">
    <property type="protein sequence ID" value="GGM76575.1"/>
    <property type="molecule type" value="Genomic_DNA"/>
</dbReference>
<organism evidence="1 2">
    <name type="scientific">Thermogymnomonas acidicola</name>
    <dbReference type="NCBI Taxonomy" id="399579"/>
    <lineage>
        <taxon>Archaea</taxon>
        <taxon>Methanobacteriati</taxon>
        <taxon>Thermoplasmatota</taxon>
        <taxon>Thermoplasmata</taxon>
        <taxon>Thermoplasmatales</taxon>
        <taxon>Thermogymnomonas</taxon>
    </lineage>
</organism>
<dbReference type="AlphaFoldDB" id="A0AA37BS63"/>
<reference evidence="1" key="1">
    <citation type="journal article" date="2014" name="Int. J. Syst. Evol. Microbiol.">
        <title>Complete genome sequence of Corynebacterium casei LMG S-19264T (=DSM 44701T), isolated from a smear-ripened cheese.</title>
        <authorList>
            <consortium name="US DOE Joint Genome Institute (JGI-PGF)"/>
            <person name="Walter F."/>
            <person name="Albersmeier A."/>
            <person name="Kalinowski J."/>
            <person name="Ruckert C."/>
        </authorList>
    </citation>
    <scope>NUCLEOTIDE SEQUENCE</scope>
    <source>
        <strain evidence="1">JCM 13583</strain>
    </source>
</reference>
<sequence>MRYAFQYQETSGKCNEWELDEARNKKEDQRCRILIVKIIVHRCQEKQWEEGHVVEIKQIHTGQWEIDQVR</sequence>
<accession>A0AA37BS63</accession>
<keyword evidence="2" id="KW-1185">Reference proteome</keyword>
<comment type="caution">
    <text evidence="1">The sequence shown here is derived from an EMBL/GenBank/DDBJ whole genome shotgun (WGS) entry which is preliminary data.</text>
</comment>
<dbReference type="Proteomes" id="UP000632195">
    <property type="component" value="Unassembled WGS sequence"/>
</dbReference>
<proteinExistence type="predicted"/>
<protein>
    <submittedName>
        <fullName evidence="1">Uncharacterized protein</fullName>
    </submittedName>
</protein>
<reference evidence="1" key="2">
    <citation type="submission" date="2022-09" db="EMBL/GenBank/DDBJ databases">
        <authorList>
            <person name="Sun Q."/>
            <person name="Ohkuma M."/>
        </authorList>
    </citation>
    <scope>NUCLEOTIDE SEQUENCE</scope>
    <source>
        <strain evidence="1">JCM 13583</strain>
    </source>
</reference>